<dbReference type="InterPro" id="IPR016024">
    <property type="entry name" value="ARM-type_fold"/>
</dbReference>
<proteinExistence type="predicted"/>
<dbReference type="InterPro" id="IPR011989">
    <property type="entry name" value="ARM-like"/>
</dbReference>
<dbReference type="SMART" id="SM01140">
    <property type="entry name" value="Drf_GBD"/>
    <property type="match status" value="1"/>
</dbReference>
<evidence type="ECO:0000259" key="2">
    <source>
        <dbReference type="SMART" id="SM01140"/>
    </source>
</evidence>
<feature type="compositionally biased region" description="Polar residues" evidence="1">
    <location>
        <begin position="142"/>
        <end position="159"/>
    </location>
</feature>
<accession>A0A8H7Y0J4</accession>
<organism evidence="3">
    <name type="scientific">Psilocybe cubensis</name>
    <name type="common">Psychedelic mushroom</name>
    <name type="synonym">Stropharia cubensis</name>
    <dbReference type="NCBI Taxonomy" id="181762"/>
    <lineage>
        <taxon>Eukaryota</taxon>
        <taxon>Fungi</taxon>
        <taxon>Dikarya</taxon>
        <taxon>Basidiomycota</taxon>
        <taxon>Agaricomycotina</taxon>
        <taxon>Agaricomycetes</taxon>
        <taxon>Agaricomycetidae</taxon>
        <taxon>Agaricales</taxon>
        <taxon>Agaricineae</taxon>
        <taxon>Strophariaceae</taxon>
        <taxon>Psilocybe</taxon>
    </lineage>
</organism>
<feature type="compositionally biased region" description="Polar residues" evidence="1">
    <location>
        <begin position="30"/>
        <end position="49"/>
    </location>
</feature>
<dbReference type="GO" id="GO:0031267">
    <property type="term" value="F:small GTPase binding"/>
    <property type="evidence" value="ECO:0007669"/>
    <property type="project" value="InterPro"/>
</dbReference>
<dbReference type="GO" id="GO:0003779">
    <property type="term" value="F:actin binding"/>
    <property type="evidence" value="ECO:0007669"/>
    <property type="project" value="InterPro"/>
</dbReference>
<feature type="compositionally biased region" description="Basic and acidic residues" evidence="1">
    <location>
        <begin position="691"/>
        <end position="700"/>
    </location>
</feature>
<sequence>MFKGILPARRVPSTDFTIITTLADPDGKENQPTLTVQTNLPATNKSRSASKGFMRSQRKKNTDSKRSKESPVAPAPVSGEAFDKLLDDLQIPSSLRPKLYGMDASVKAAMLKSSQTMAVGPSAEATATTAPRSHAVRKAHSTDSMNSPRHPTIASLSGDTSELPYPGLLAAHVSAHHSPYLSSPPRKPSHSRGISFEGTRLFSKSQVNLVPSSSSTLDLATGLKSSKEKGTVHTKNLAPTRFCSVLATVSSTQLDVEDLKKLRLLLRNESASWSEEFLKLGGYTGLLTRLNEILEVEWREEQHDDQVLHELLRCFKALSTSSIGCFALRSSCPTPFVQLVALLYSDKKPGEVATRQLIVELLLLLFDLYPPSSLPSTANKPLLSPGVSSTSSALRPREAWESQTSVATSNLITLPAPHKNFFSLIRALLLTPAPPPSESPGAPVSPHAFIESLHLPRIYKTYLQELSDVCRDYFWVFCHPNNTIWVLGETNENSVERPRAPGGMTGGVEFEAMGYFTTHLKLINAISKSVEALGMVKDHELSAYRFHTDLFLSGLERIILISRKASTTYYPTLHLELARYIAFATRAGFELPYTVARLMGMPPVAHAKNPAAAAAALSGGASKSRSHAGSAPGSPARKSNTAAARQPQPQQGQVQGPGQPQTPVTPTNKRFTMGQVPGSGQPVVPALPSPRRIESMRFEM</sequence>
<feature type="region of interest" description="Disordered" evidence="1">
    <location>
        <begin position="121"/>
        <end position="159"/>
    </location>
</feature>
<dbReference type="AlphaFoldDB" id="A0A8H7Y0J4"/>
<dbReference type="Pfam" id="PF06371">
    <property type="entry name" value="Drf_GBD"/>
    <property type="match status" value="1"/>
</dbReference>
<evidence type="ECO:0000313" key="3">
    <source>
        <dbReference type="EMBL" id="KAG5170542.1"/>
    </source>
</evidence>
<dbReference type="OrthoDB" id="2155261at2759"/>
<dbReference type="SUPFAM" id="SSF48371">
    <property type="entry name" value="ARM repeat"/>
    <property type="match status" value="1"/>
</dbReference>
<dbReference type="Gene3D" id="1.25.10.10">
    <property type="entry name" value="Leucine-rich Repeat Variant"/>
    <property type="match status" value="1"/>
</dbReference>
<feature type="compositionally biased region" description="Basic and acidic residues" evidence="1">
    <location>
        <begin position="60"/>
        <end position="69"/>
    </location>
</feature>
<feature type="domain" description="Formin GTPase-binding" evidence="2">
    <location>
        <begin position="70"/>
        <end position="367"/>
    </location>
</feature>
<feature type="region of interest" description="Disordered" evidence="1">
    <location>
        <begin position="23"/>
        <end position="78"/>
    </location>
</feature>
<gene>
    <name evidence="3" type="ORF">JR316_004931</name>
</gene>
<protein>
    <recommendedName>
        <fullName evidence="2">Formin GTPase-binding domain-containing protein</fullName>
    </recommendedName>
</protein>
<name>A0A8H7Y0J4_PSICU</name>
<comment type="caution">
    <text evidence="3">The sequence shown here is derived from an EMBL/GenBank/DDBJ whole genome shotgun (WGS) entry which is preliminary data.</text>
</comment>
<dbReference type="EMBL" id="JAFIQS010000004">
    <property type="protein sequence ID" value="KAG5170542.1"/>
    <property type="molecule type" value="Genomic_DNA"/>
</dbReference>
<dbReference type="GO" id="GO:0030036">
    <property type="term" value="P:actin cytoskeleton organization"/>
    <property type="evidence" value="ECO:0007669"/>
    <property type="project" value="InterPro"/>
</dbReference>
<reference evidence="3" key="1">
    <citation type="submission" date="2021-02" db="EMBL/GenBank/DDBJ databases">
        <title>Psilocybe cubensis genome.</title>
        <authorList>
            <person name="Mckernan K.J."/>
            <person name="Crawford S."/>
            <person name="Trippe A."/>
            <person name="Kane L.T."/>
            <person name="Mclaughlin S."/>
        </authorList>
    </citation>
    <scope>NUCLEOTIDE SEQUENCE [LARGE SCALE GENOMIC DNA]</scope>
    <source>
        <strain evidence="3">MGC-MH-2018</strain>
    </source>
</reference>
<evidence type="ECO:0000256" key="1">
    <source>
        <dbReference type="SAM" id="MobiDB-lite"/>
    </source>
</evidence>
<dbReference type="InterPro" id="IPR010473">
    <property type="entry name" value="GTPase-bd"/>
</dbReference>
<feature type="compositionally biased region" description="Low complexity" evidence="1">
    <location>
        <begin position="646"/>
        <end position="667"/>
    </location>
</feature>
<feature type="region of interest" description="Disordered" evidence="1">
    <location>
        <begin position="616"/>
        <end position="700"/>
    </location>
</feature>